<evidence type="ECO:0000313" key="3">
    <source>
        <dbReference type="EMBL" id="CAL1157622.1"/>
    </source>
</evidence>
<keyword evidence="4" id="KW-1185">Reference proteome</keyword>
<dbReference type="EMBL" id="CAMXCT030003394">
    <property type="protein sequence ID" value="CAL4791559.1"/>
    <property type="molecule type" value="Genomic_DNA"/>
</dbReference>
<protein>
    <submittedName>
        <fullName evidence="2">Uncharacterized protein</fullName>
    </submittedName>
</protein>
<reference evidence="2" key="1">
    <citation type="submission" date="2022-10" db="EMBL/GenBank/DDBJ databases">
        <authorList>
            <person name="Chen Y."/>
            <person name="Dougan E. K."/>
            <person name="Chan C."/>
            <person name="Rhodes N."/>
            <person name="Thang M."/>
        </authorList>
    </citation>
    <scope>NUCLEOTIDE SEQUENCE</scope>
</reference>
<dbReference type="EMBL" id="CAMXCT020003394">
    <property type="protein sequence ID" value="CAL1157622.1"/>
    <property type="molecule type" value="Genomic_DNA"/>
</dbReference>
<name>A0A9P1D818_9DINO</name>
<proteinExistence type="predicted"/>
<organism evidence="2">
    <name type="scientific">Cladocopium goreaui</name>
    <dbReference type="NCBI Taxonomy" id="2562237"/>
    <lineage>
        <taxon>Eukaryota</taxon>
        <taxon>Sar</taxon>
        <taxon>Alveolata</taxon>
        <taxon>Dinophyceae</taxon>
        <taxon>Suessiales</taxon>
        <taxon>Symbiodiniaceae</taxon>
        <taxon>Cladocopium</taxon>
    </lineage>
</organism>
<dbReference type="Proteomes" id="UP001152797">
    <property type="component" value="Unassembled WGS sequence"/>
</dbReference>
<evidence type="ECO:0000313" key="2">
    <source>
        <dbReference type="EMBL" id="CAI4004247.1"/>
    </source>
</evidence>
<feature type="region of interest" description="Disordered" evidence="1">
    <location>
        <begin position="551"/>
        <end position="578"/>
    </location>
</feature>
<sequence length="1175" mass="130821">MDFHRIWAECPADTSLKLPWEHGFWKTFFEGPTDPNGIQDWKVADPPLFVPCAPHAEPAPAKKLRVSEPLSWHHIVRSGGEQTWKDKREADFQVALRRWHDVLILLPCHIVVVQQLLHLKTTAERLRMLRDVFWKKAPSTLRKRVHSFLRFTSDLETRRIAFPGTETDFYAFLDGLRVAGAPASRIQSIIQSLIFVQHVVGVQELDALTSSRRCLGVSGCRNTRPKRQADPFKVADLVALHSVLADSNRDCWDRCMAGMILLTVYSRSRWNDLQQAESMLLDCGPDGVVAYAELKIADHKTKHSSAFRNCFLHACAPAAGVVDDGWINIWAQVRSELGISFEAGHPTMPAPLEDGGISMRPLSSEEMKHWTSILLRSVQVETEGRRLTSHSCKCTLLSWCSKRGLPWEDRLVLGGHTSAVRSALVYARDGLGRPLRMLEKLLMEVRLGRFLPDATRSGRFPGPIATAVQCDDGDQSEFSYAPSFGDGEVDDVTANHITHGDLVKHAERLDTGAVQSVAGVTCKVESAESVWDLVGSNEVIDLDTCSDESGCSVATTSSSSDEGAAELSSARRPVHPPTVPSQLKLIQHKKLKTLHLMEQQNQRVMLCGRMAETSRYENVQETRKQAVAGDTSEPSKSLPYVEKRRRLEAQQARITGISHMHEQRASHGLIDLCFHIVESGALLYVAPSKCSSRDSEIQTDAKTRQKQLLTLEQGTLKAVSADSLPTVDIGTEMKLMYALQRRGLAFDLVGLMSFDAHSEWVNKLFRALMADTPANFQALSLQQIIRADQEMFLLLASEYHGPLKSPMVDGEPPLDAQLRVYMTDPRVNMYLVPAPASQKRPAPVTSAGDKPSSPPTKKPRQSPKAPAQLPAELSGFHTKTADNKPLCWNFNLSKGCANATKSERYPDGLPGLSFHDQERVDKANSSYSATEAAYPQLLCDRIACILKDEALRSGFAFSEDLQQQILEVPNVASRQLFTTQPKGQKLRPLVSEYGRYVTLLASTSNDSEVQSFVQKLPKGAKVCHRILFPGGVARDDMESKYEEVLQTESWKAGEPCELLQTGIPREPADFISDAIRKGHPRDIIAQVPNEIRAVVRSMLDGDMAGRFKTRAAFLKKWLKRSLELKDEEQALHRNLPLHLQRILEGKPNVRRPSLGIQQLINMSKGLNASVVNSLH</sequence>
<comment type="caution">
    <text evidence="2">The sequence shown here is derived from an EMBL/GenBank/DDBJ whole genome shotgun (WGS) entry which is preliminary data.</text>
</comment>
<reference evidence="3" key="2">
    <citation type="submission" date="2024-04" db="EMBL/GenBank/DDBJ databases">
        <authorList>
            <person name="Chen Y."/>
            <person name="Shah S."/>
            <person name="Dougan E. K."/>
            <person name="Thang M."/>
            <person name="Chan C."/>
        </authorList>
    </citation>
    <scope>NUCLEOTIDE SEQUENCE [LARGE SCALE GENOMIC DNA]</scope>
</reference>
<dbReference type="EMBL" id="CAMXCT010003394">
    <property type="protein sequence ID" value="CAI4004247.1"/>
    <property type="molecule type" value="Genomic_DNA"/>
</dbReference>
<gene>
    <name evidence="2" type="ORF">C1SCF055_LOCUS30048</name>
</gene>
<feature type="region of interest" description="Disordered" evidence="1">
    <location>
        <begin position="833"/>
        <end position="869"/>
    </location>
</feature>
<dbReference type="AlphaFoldDB" id="A0A9P1D818"/>
<evidence type="ECO:0000256" key="1">
    <source>
        <dbReference type="SAM" id="MobiDB-lite"/>
    </source>
</evidence>
<accession>A0A9P1D818</accession>
<feature type="non-terminal residue" evidence="2">
    <location>
        <position position="1175"/>
    </location>
</feature>
<evidence type="ECO:0000313" key="4">
    <source>
        <dbReference type="Proteomes" id="UP001152797"/>
    </source>
</evidence>